<dbReference type="InterPro" id="IPR043132">
    <property type="entry name" value="BCAT-like_C"/>
</dbReference>
<keyword evidence="5" id="KW-0663">Pyridoxal phosphate</keyword>
<dbReference type="STRING" id="329046.A0A1Y2C7T1"/>
<dbReference type="NCBIfam" id="TIGR01123">
    <property type="entry name" value="ilvE_II"/>
    <property type="match status" value="1"/>
</dbReference>
<evidence type="ECO:0000313" key="7">
    <source>
        <dbReference type="EMBL" id="ORY43090.1"/>
    </source>
</evidence>
<evidence type="ECO:0000256" key="3">
    <source>
        <dbReference type="ARBA" id="ARBA00022576"/>
    </source>
</evidence>
<dbReference type="PANTHER" id="PTHR42825">
    <property type="entry name" value="AMINO ACID AMINOTRANSFERASE"/>
    <property type="match status" value="1"/>
</dbReference>
<dbReference type="SUPFAM" id="SSF56752">
    <property type="entry name" value="D-aminoacid aminotransferase-like PLP-dependent enzymes"/>
    <property type="match status" value="1"/>
</dbReference>
<dbReference type="PANTHER" id="PTHR42825:SF2">
    <property type="entry name" value="BRANCHED-CHAIN-AMINO-ACID AMINOTRANSFERASE 3, CHLOROPLASTIC-RELATED"/>
    <property type="match status" value="1"/>
</dbReference>
<comment type="cofactor">
    <cofactor evidence="1">
        <name>pyridoxal 5'-phosphate</name>
        <dbReference type="ChEBI" id="CHEBI:597326"/>
    </cofactor>
</comment>
<dbReference type="InterPro" id="IPR033939">
    <property type="entry name" value="BCAT_family"/>
</dbReference>
<reference evidence="7 8" key="1">
    <citation type="submission" date="2016-07" db="EMBL/GenBank/DDBJ databases">
        <title>Pervasive Adenine N6-methylation of Active Genes in Fungi.</title>
        <authorList>
            <consortium name="DOE Joint Genome Institute"/>
            <person name="Mondo S.J."/>
            <person name="Dannebaum R.O."/>
            <person name="Kuo R.C."/>
            <person name="Labutti K."/>
            <person name="Haridas S."/>
            <person name="Kuo A."/>
            <person name="Salamov A."/>
            <person name="Ahrendt S.R."/>
            <person name="Lipzen A."/>
            <person name="Sullivan W."/>
            <person name="Andreopoulos W.B."/>
            <person name="Clum A."/>
            <person name="Lindquist E."/>
            <person name="Daum C."/>
            <person name="Ramamoorthy G.K."/>
            <person name="Gryganskyi A."/>
            <person name="Culley D."/>
            <person name="Magnuson J.K."/>
            <person name="James T.Y."/>
            <person name="O'Malley M.A."/>
            <person name="Stajich J.E."/>
            <person name="Spatafora J.W."/>
            <person name="Visel A."/>
            <person name="Grigoriev I.V."/>
        </authorList>
    </citation>
    <scope>NUCLEOTIDE SEQUENCE [LARGE SCALE GENOMIC DNA]</scope>
    <source>
        <strain evidence="7 8">JEL800</strain>
    </source>
</reference>
<evidence type="ECO:0000256" key="4">
    <source>
        <dbReference type="ARBA" id="ARBA00022679"/>
    </source>
</evidence>
<comment type="caution">
    <text evidence="7">The sequence shown here is derived from an EMBL/GenBank/DDBJ whole genome shotgun (WGS) entry which is preliminary data.</text>
</comment>
<evidence type="ECO:0000256" key="1">
    <source>
        <dbReference type="ARBA" id="ARBA00001933"/>
    </source>
</evidence>
<keyword evidence="3 7" id="KW-0032">Aminotransferase</keyword>
<dbReference type="InterPro" id="IPR043131">
    <property type="entry name" value="BCAT-like_N"/>
</dbReference>
<dbReference type="Gene3D" id="3.20.10.10">
    <property type="entry name" value="D-amino Acid Aminotransferase, subunit A, domain 2"/>
    <property type="match status" value="1"/>
</dbReference>
<dbReference type="Gene3D" id="3.30.470.10">
    <property type="match status" value="1"/>
</dbReference>
<dbReference type="GO" id="GO:0009081">
    <property type="term" value="P:branched-chain amino acid metabolic process"/>
    <property type="evidence" value="ECO:0007669"/>
    <property type="project" value="InterPro"/>
</dbReference>
<protein>
    <submittedName>
        <fullName evidence="7">Branched-chain amino acid aminotransferase II</fullName>
    </submittedName>
</protein>
<comment type="similarity">
    <text evidence="2">Belongs to the class-IV pyridoxal-phosphate-dependent aminotransferase family.</text>
</comment>
<dbReference type="CDD" id="cd01557">
    <property type="entry name" value="BCAT_beta_family"/>
    <property type="match status" value="1"/>
</dbReference>
<dbReference type="AlphaFoldDB" id="A0A1Y2C7T1"/>
<dbReference type="GO" id="GO:0004084">
    <property type="term" value="F:branched-chain-amino-acid transaminase activity"/>
    <property type="evidence" value="ECO:0007669"/>
    <property type="project" value="InterPro"/>
</dbReference>
<dbReference type="InterPro" id="IPR005786">
    <property type="entry name" value="B_amino_transII"/>
</dbReference>
<keyword evidence="4 7" id="KW-0808">Transferase</keyword>
<dbReference type="InterPro" id="IPR036038">
    <property type="entry name" value="Aminotransferase-like"/>
</dbReference>
<feature type="modified residue" description="N6-(pyridoxal phosphate)lysine" evidence="6">
    <location>
        <position position="197"/>
    </location>
</feature>
<dbReference type="EMBL" id="MCGO01000026">
    <property type="protein sequence ID" value="ORY43090.1"/>
    <property type="molecule type" value="Genomic_DNA"/>
</dbReference>
<dbReference type="PIRSF" id="PIRSF006468">
    <property type="entry name" value="BCAT1"/>
    <property type="match status" value="1"/>
</dbReference>
<dbReference type="Pfam" id="PF01063">
    <property type="entry name" value="Aminotran_4"/>
    <property type="match status" value="1"/>
</dbReference>
<evidence type="ECO:0000256" key="5">
    <source>
        <dbReference type="ARBA" id="ARBA00022898"/>
    </source>
</evidence>
<keyword evidence="8" id="KW-1185">Reference proteome</keyword>
<evidence type="ECO:0000256" key="2">
    <source>
        <dbReference type="ARBA" id="ARBA00009320"/>
    </source>
</evidence>
<proteinExistence type="inferred from homology"/>
<dbReference type="OrthoDB" id="409992at2759"/>
<dbReference type="InterPro" id="IPR001544">
    <property type="entry name" value="Aminotrans_IV"/>
</dbReference>
<sequence>MTLETVSREPTSTIDWSQPIGFKYRHPRSHIKYIWTKETGWDKGELVRGNHTVTMDIAATALHYGQTCFEGMKAFRMKDGKIRIFRPELNAQRIQESCKAASMEAPPLPVFLDALRRVVEDNLDFVPPQGSNGSMYIRPFVFGSGPQLGLSPAPEFTFIILVNPVGPYYAGGMGSPVKALIAHSLDRAAPHGTGNTKLGGNYAPVFASTSVASAKGFTVNLFLDAATNTHIEEFATSNFAGCKRGADGKTIYVTPRSGSILKGVTNRSCAELASRHLGWNVERREISWDEVKDFDEVVATGTAVVMTPIGEIHREIKRPGKKVKVSADTGATTGAYDWDKDAEEEVGAEVDVQIVKFSKPPTEFRKLYDAVLDLQQGNLPGWQDYGWMWPAEGI</sequence>
<name>A0A1Y2C7T1_9FUNG</name>
<dbReference type="Proteomes" id="UP000193642">
    <property type="component" value="Unassembled WGS sequence"/>
</dbReference>
<accession>A0A1Y2C7T1</accession>
<evidence type="ECO:0000256" key="6">
    <source>
        <dbReference type="PIRSR" id="PIRSR006468-1"/>
    </source>
</evidence>
<gene>
    <name evidence="7" type="ORF">BCR33DRAFT_717824</name>
</gene>
<organism evidence="7 8">
    <name type="scientific">Rhizoclosmatium globosum</name>
    <dbReference type="NCBI Taxonomy" id="329046"/>
    <lineage>
        <taxon>Eukaryota</taxon>
        <taxon>Fungi</taxon>
        <taxon>Fungi incertae sedis</taxon>
        <taxon>Chytridiomycota</taxon>
        <taxon>Chytridiomycota incertae sedis</taxon>
        <taxon>Chytridiomycetes</taxon>
        <taxon>Chytridiales</taxon>
        <taxon>Chytriomycetaceae</taxon>
        <taxon>Rhizoclosmatium</taxon>
    </lineage>
</organism>
<evidence type="ECO:0000313" key="8">
    <source>
        <dbReference type="Proteomes" id="UP000193642"/>
    </source>
</evidence>
<dbReference type="NCBIfam" id="NF009897">
    <property type="entry name" value="PRK13357.1"/>
    <property type="match status" value="1"/>
</dbReference>